<dbReference type="SUPFAM" id="SSF103486">
    <property type="entry name" value="V-type ATP synthase subunit C"/>
    <property type="match status" value="1"/>
</dbReference>
<proteinExistence type="predicted"/>
<comment type="caution">
    <text evidence="4">The sequence shown here is derived from an EMBL/GenBank/DDBJ whole genome shotgun (WGS) entry which is preliminary data.</text>
</comment>
<reference evidence="4" key="1">
    <citation type="journal article" date="2020" name="mSystems">
        <title>Genome- and Community-Level Interaction Insights into Carbon Utilization and Element Cycling Functions of Hydrothermarchaeota in Hydrothermal Sediment.</title>
        <authorList>
            <person name="Zhou Z."/>
            <person name="Liu Y."/>
            <person name="Xu W."/>
            <person name="Pan J."/>
            <person name="Luo Z.H."/>
            <person name="Li M."/>
        </authorList>
    </citation>
    <scope>NUCLEOTIDE SEQUENCE [LARGE SCALE GENOMIC DNA]</scope>
    <source>
        <strain evidence="4">SpSt-236</strain>
        <strain evidence="3">SpSt-265</strain>
        <strain evidence="5">SpSt-465</strain>
    </source>
</reference>
<dbReference type="InterPro" id="IPR050873">
    <property type="entry name" value="V-ATPase_V0D/AC39_subunit"/>
</dbReference>
<dbReference type="InterPro" id="IPR036079">
    <property type="entry name" value="ATPase_csu/dsu_sf"/>
</dbReference>
<dbReference type="EMBL" id="DSTU01000007">
    <property type="protein sequence ID" value="HFJ54182.1"/>
    <property type="molecule type" value="Genomic_DNA"/>
</dbReference>
<evidence type="ECO:0000313" key="4">
    <source>
        <dbReference type="EMBL" id="HEE18006.1"/>
    </source>
</evidence>
<dbReference type="EMBL" id="DSLG01000004">
    <property type="protein sequence ID" value="HEA87148.1"/>
    <property type="molecule type" value="Genomic_DNA"/>
</dbReference>
<evidence type="ECO:0000256" key="1">
    <source>
        <dbReference type="ARBA" id="ARBA00022448"/>
    </source>
</evidence>
<keyword evidence="2" id="KW-0406">Ion transport</keyword>
<sequence length="338" mass="39133">MTLFSDSITRRYRTGTLRWSENTAYSFGIGRMKAREPLFFDRSFYKRLISVPTAQDFLRELSETRYAEFIDRDGLNNPAQIFSRAEETALHFTLEYVPEEWLRTVLVLPSAVMRMKVSLKRQLGGDETHITPPDSFVRLALPRWVESWLATHGRTALEQAERKGNPGFVDLYLDQQEIELALNCCRNRDFAWHYYRLAADLLNLKILLRLRLMPEVPEKPSSLLVQGGGLPLAELTALVGAGDEVWSQRFRGTVFEELVQRGLEVKINRGWFAVVEQRARRLLVEFANRARYVALGYEPVFRFYRLWENEITNLRLIYGAKVTGLPATVTEELVVHAE</sequence>
<evidence type="ECO:0008006" key="6">
    <source>
        <dbReference type="Google" id="ProtNLM"/>
    </source>
</evidence>
<evidence type="ECO:0000256" key="2">
    <source>
        <dbReference type="ARBA" id="ARBA00023065"/>
    </source>
</evidence>
<dbReference type="InterPro" id="IPR044911">
    <property type="entry name" value="V-type_ATPase_csu/dsu_dom_3"/>
</dbReference>
<dbReference type="Gene3D" id="1.10.132.50">
    <property type="entry name" value="ATP synthase (C/AC39) subunit, domain 3"/>
    <property type="match status" value="1"/>
</dbReference>
<dbReference type="InterPro" id="IPR002843">
    <property type="entry name" value="ATPase_V0-cplx_csu/dsu"/>
</dbReference>
<dbReference type="Pfam" id="PF01992">
    <property type="entry name" value="vATP-synt_AC39"/>
    <property type="match status" value="1"/>
</dbReference>
<evidence type="ECO:0000313" key="3">
    <source>
        <dbReference type="EMBL" id="HEA87148.1"/>
    </source>
</evidence>
<gene>
    <name evidence="4" type="ORF">ENP62_00435</name>
    <name evidence="3" type="ORF">ENP94_03965</name>
    <name evidence="5" type="ORF">ENS16_05780</name>
</gene>
<name>A0A7C1WKY0_UNCW3</name>
<evidence type="ECO:0000313" key="5">
    <source>
        <dbReference type="EMBL" id="HFJ54182.1"/>
    </source>
</evidence>
<protein>
    <recommendedName>
        <fullName evidence="6">V-type ATP synthase subunit C</fullName>
    </recommendedName>
</protein>
<dbReference type="PANTHER" id="PTHR38682:SF1">
    <property type="entry name" value="V-TYPE ATP SYNTHASE SUBUNIT C"/>
    <property type="match status" value="1"/>
</dbReference>
<keyword evidence="1" id="KW-0813">Transport</keyword>
<dbReference type="EMBL" id="DSKA01000033">
    <property type="protein sequence ID" value="HEE18006.1"/>
    <property type="molecule type" value="Genomic_DNA"/>
</dbReference>
<dbReference type="AlphaFoldDB" id="A0A7C1WKY0"/>
<dbReference type="PANTHER" id="PTHR38682">
    <property type="entry name" value="V-TYPE ATP SYNTHASE SUBUNIT C"/>
    <property type="match status" value="1"/>
</dbReference>
<accession>A0A7C1WKY0</accession>
<organism evidence="4">
    <name type="scientific">candidate division WOR-3 bacterium</name>
    <dbReference type="NCBI Taxonomy" id="2052148"/>
    <lineage>
        <taxon>Bacteria</taxon>
        <taxon>Bacteria division WOR-3</taxon>
    </lineage>
</organism>
<dbReference type="GO" id="GO:0046961">
    <property type="term" value="F:proton-transporting ATPase activity, rotational mechanism"/>
    <property type="evidence" value="ECO:0007669"/>
    <property type="project" value="InterPro"/>
</dbReference>